<accession>A0A1M5FJE8</accession>
<dbReference type="PROSITE" id="PS51257">
    <property type="entry name" value="PROKAR_LIPOPROTEIN"/>
    <property type="match status" value="1"/>
</dbReference>
<proteinExistence type="predicted"/>
<name>A0A1M5FJE8_9FLAO</name>
<evidence type="ECO:0000313" key="1">
    <source>
        <dbReference type="EMBL" id="SHF91616.1"/>
    </source>
</evidence>
<protein>
    <recommendedName>
        <fullName evidence="3">Lipoprotein</fullName>
    </recommendedName>
</protein>
<reference evidence="2" key="1">
    <citation type="submission" date="2016-11" db="EMBL/GenBank/DDBJ databases">
        <authorList>
            <person name="Varghese N."/>
            <person name="Submissions S."/>
        </authorList>
    </citation>
    <scope>NUCLEOTIDE SEQUENCE [LARGE SCALE GENOMIC DNA]</scope>
    <source>
        <strain evidence="2">DSM 27619</strain>
    </source>
</reference>
<dbReference type="RefSeq" id="WP_143152348.1">
    <property type="nucleotide sequence ID" value="NZ_FQUT01000008.1"/>
</dbReference>
<dbReference type="OrthoDB" id="1266028at2"/>
<dbReference type="Proteomes" id="UP000184518">
    <property type="component" value="Unassembled WGS sequence"/>
</dbReference>
<gene>
    <name evidence="1" type="ORF">SAMN05443633_10840</name>
</gene>
<evidence type="ECO:0008006" key="3">
    <source>
        <dbReference type="Google" id="ProtNLM"/>
    </source>
</evidence>
<sequence>MKNLFILFVMVSLYSCKQENTNKRSYEAVSKNDIVIPQKDSLHKVSTAVIQEIAQENCYDYLTELVRSSDFPFSEWKIERNKVNLLIDNQEADSISCRLFYDTEGSGTIGWIKYNTKDGILMNTSANLENPVTLQYDSKWKALFDQCSSKK</sequence>
<dbReference type="AlphaFoldDB" id="A0A1M5FJE8"/>
<organism evidence="1 2">
    <name type="scientific">Chryseobacterium arachidis</name>
    <dbReference type="NCBI Taxonomy" id="1416778"/>
    <lineage>
        <taxon>Bacteria</taxon>
        <taxon>Pseudomonadati</taxon>
        <taxon>Bacteroidota</taxon>
        <taxon>Flavobacteriia</taxon>
        <taxon>Flavobacteriales</taxon>
        <taxon>Weeksellaceae</taxon>
        <taxon>Chryseobacterium group</taxon>
        <taxon>Chryseobacterium</taxon>
    </lineage>
</organism>
<dbReference type="STRING" id="1416778.SAMN05443633_10840"/>
<dbReference type="EMBL" id="FQUT01000008">
    <property type="protein sequence ID" value="SHF91616.1"/>
    <property type="molecule type" value="Genomic_DNA"/>
</dbReference>
<evidence type="ECO:0000313" key="2">
    <source>
        <dbReference type="Proteomes" id="UP000184518"/>
    </source>
</evidence>
<keyword evidence="2" id="KW-1185">Reference proteome</keyword>